<dbReference type="PANTHER" id="PTHR43283:SF7">
    <property type="entry name" value="BETA-LACTAMASE-RELATED DOMAIN-CONTAINING PROTEIN"/>
    <property type="match status" value="1"/>
</dbReference>
<feature type="domain" description="Beta-lactamase-related" evidence="1">
    <location>
        <begin position="14"/>
        <end position="295"/>
    </location>
</feature>
<dbReference type="Gene3D" id="3.40.710.10">
    <property type="entry name" value="DD-peptidase/beta-lactamase superfamily"/>
    <property type="match status" value="1"/>
</dbReference>
<evidence type="ECO:0000313" key="2">
    <source>
        <dbReference type="EMBL" id="OIQ78417.1"/>
    </source>
</evidence>
<sequence>MPLTTFLTDTHTNAFLIVRNGAIDYEWYAKGITKDRRLPSYSVAKTLVAMATGELIKEGKLRESDTFVSFFPQFKTGTDFDKITVGELIDMRGGVNVPDDYPTGPSGWGAPIAQMYATTDLMNFMQNHRALAFTPGSQAIYRSVDTQMMGMIISKVSGKSLAEFVQEHFWNPIGAQYLATWNIDHKGGYEKSYCCFNAAARDYAKLGELMLNGGAVNGTQVIDPTWLTRMTTSVEPMSIGNKNDHWGYGSFVWHPYSDTNLMLGLHDQYVFMVPNTKTVIVKLSDNTQEVDEVETAKVLHTLALGS</sequence>
<gene>
    <name evidence="2" type="primary">nylB'</name>
    <name evidence="2" type="ORF">GALL_398830</name>
</gene>
<dbReference type="Pfam" id="PF00144">
    <property type="entry name" value="Beta-lactamase"/>
    <property type="match status" value="1"/>
</dbReference>
<dbReference type="EC" id="3.5.1.46" evidence="2"/>
<dbReference type="SUPFAM" id="SSF56601">
    <property type="entry name" value="beta-lactamase/transpeptidase-like"/>
    <property type="match status" value="1"/>
</dbReference>
<protein>
    <submittedName>
        <fullName evidence="2">6-aminohexanoate-dimer hydrolase</fullName>
        <ecNumber evidence="2">3.5.1.46</ecNumber>
    </submittedName>
</protein>
<dbReference type="EMBL" id="MLJW01001404">
    <property type="protein sequence ID" value="OIQ78417.1"/>
    <property type="molecule type" value="Genomic_DNA"/>
</dbReference>
<name>A0A1J5Q3Y3_9ZZZZ</name>
<dbReference type="InterPro" id="IPR050789">
    <property type="entry name" value="Diverse_Enzym_Activities"/>
</dbReference>
<keyword evidence="2" id="KW-0378">Hydrolase</keyword>
<reference evidence="2" key="1">
    <citation type="submission" date="2016-10" db="EMBL/GenBank/DDBJ databases">
        <title>Sequence of Gallionella enrichment culture.</title>
        <authorList>
            <person name="Poehlein A."/>
            <person name="Muehling M."/>
            <person name="Daniel R."/>
        </authorList>
    </citation>
    <scope>NUCLEOTIDE SEQUENCE</scope>
</reference>
<dbReference type="PANTHER" id="PTHR43283">
    <property type="entry name" value="BETA-LACTAMASE-RELATED"/>
    <property type="match status" value="1"/>
</dbReference>
<dbReference type="GO" id="GO:0019875">
    <property type="term" value="F:6-aminohexanoate-dimer hydrolase activity"/>
    <property type="evidence" value="ECO:0007669"/>
    <property type="project" value="UniProtKB-EC"/>
</dbReference>
<dbReference type="AlphaFoldDB" id="A0A1J5Q3Y3"/>
<evidence type="ECO:0000259" key="1">
    <source>
        <dbReference type="Pfam" id="PF00144"/>
    </source>
</evidence>
<comment type="caution">
    <text evidence="2">The sequence shown here is derived from an EMBL/GenBank/DDBJ whole genome shotgun (WGS) entry which is preliminary data.</text>
</comment>
<dbReference type="InterPro" id="IPR012338">
    <property type="entry name" value="Beta-lactam/transpept-like"/>
</dbReference>
<dbReference type="InterPro" id="IPR001466">
    <property type="entry name" value="Beta-lactam-related"/>
</dbReference>
<accession>A0A1J5Q3Y3</accession>
<organism evidence="2">
    <name type="scientific">mine drainage metagenome</name>
    <dbReference type="NCBI Taxonomy" id="410659"/>
    <lineage>
        <taxon>unclassified sequences</taxon>
        <taxon>metagenomes</taxon>
        <taxon>ecological metagenomes</taxon>
    </lineage>
</organism>
<proteinExistence type="predicted"/>